<protein>
    <submittedName>
        <fullName evidence="8">RHS repeat-associated core domain-containing protein</fullName>
    </submittedName>
</protein>
<dbReference type="Proteomes" id="UP001183410">
    <property type="component" value="Unassembled WGS sequence"/>
</dbReference>
<dbReference type="Gene3D" id="2.180.10.10">
    <property type="entry name" value="RHS repeat-associated core"/>
    <property type="match status" value="3"/>
</dbReference>
<dbReference type="InterPro" id="IPR044929">
    <property type="entry name" value="DNA/RNA_non-sp_Endonuclease_sf"/>
</dbReference>
<dbReference type="InterPro" id="IPR029013">
    <property type="entry name" value="HP0062-like_sf"/>
</dbReference>
<dbReference type="Pfam" id="PF20148">
    <property type="entry name" value="DUF6531"/>
    <property type="match status" value="1"/>
</dbReference>
<dbReference type="PANTHER" id="PTHR32305:SF15">
    <property type="entry name" value="PROTEIN RHSA-RELATED"/>
    <property type="match status" value="1"/>
</dbReference>
<dbReference type="NCBIfam" id="TIGR01643">
    <property type="entry name" value="YD_repeat_2x"/>
    <property type="match status" value="9"/>
</dbReference>
<dbReference type="EMBL" id="JAVREO010000008">
    <property type="protein sequence ID" value="MDT0267680.1"/>
    <property type="molecule type" value="Genomic_DNA"/>
</dbReference>
<feature type="region of interest" description="Disordered" evidence="3">
    <location>
        <begin position="139"/>
        <end position="165"/>
    </location>
</feature>
<evidence type="ECO:0000313" key="9">
    <source>
        <dbReference type="Proteomes" id="UP001183410"/>
    </source>
</evidence>
<name>A0ABU2JRT1_9ACTN</name>
<feature type="compositionally biased region" description="Basic and acidic residues" evidence="3">
    <location>
        <begin position="139"/>
        <end position="163"/>
    </location>
</feature>
<feature type="domain" description="DUF6531" evidence="6">
    <location>
        <begin position="362"/>
        <end position="433"/>
    </location>
</feature>
<evidence type="ECO:0000313" key="8">
    <source>
        <dbReference type="EMBL" id="MDT0267680.1"/>
    </source>
</evidence>
<dbReference type="InterPro" id="IPR022385">
    <property type="entry name" value="Rhs_assc_core"/>
</dbReference>
<dbReference type="Pfam" id="PF05593">
    <property type="entry name" value="RHS_repeat"/>
    <property type="match status" value="2"/>
</dbReference>
<evidence type="ECO:0000259" key="7">
    <source>
        <dbReference type="Pfam" id="PF25023"/>
    </source>
</evidence>
<reference evidence="9" key="1">
    <citation type="submission" date="2023-07" db="EMBL/GenBank/DDBJ databases">
        <title>30 novel species of actinomycetes from the DSMZ collection.</title>
        <authorList>
            <person name="Nouioui I."/>
        </authorList>
    </citation>
    <scope>NUCLEOTIDE SEQUENCE [LARGE SCALE GENOMIC DNA]</scope>
    <source>
        <strain evidence="9">DSM 44915</strain>
    </source>
</reference>
<gene>
    <name evidence="8" type="ORF">RM844_15445</name>
</gene>
<dbReference type="Pfam" id="PF25023">
    <property type="entry name" value="TEN_YD-shell"/>
    <property type="match status" value="3"/>
</dbReference>
<evidence type="ECO:0000256" key="4">
    <source>
        <dbReference type="SAM" id="Phobius"/>
    </source>
</evidence>
<dbReference type="InterPro" id="IPR006530">
    <property type="entry name" value="YD"/>
</dbReference>
<dbReference type="InterPro" id="IPR050708">
    <property type="entry name" value="T6SS_VgrG/RHS"/>
</dbReference>
<dbReference type="InterPro" id="IPR031325">
    <property type="entry name" value="RHS_repeat"/>
</dbReference>
<feature type="transmembrane region" description="Helical" evidence="4">
    <location>
        <begin position="246"/>
        <end position="275"/>
    </location>
</feature>
<evidence type="ECO:0000259" key="6">
    <source>
        <dbReference type="Pfam" id="PF20148"/>
    </source>
</evidence>
<keyword evidence="4" id="KW-1133">Transmembrane helix</keyword>
<keyword evidence="2" id="KW-0175">Coiled coil</keyword>
<feature type="domain" description="Teneurin-like YD-shell" evidence="7">
    <location>
        <begin position="1120"/>
        <end position="1363"/>
    </location>
</feature>
<sequence length="1550" mass="170284">MSRPSDWSPVDMDRDPTPGDPDEVRALAEELQEFADDVGEALGKIRGMAGERAMLDWAGLSADAFRREFDGVPDNLTKLEESYSLCSQALNAYWPKLQNAQGMADRALDRAITAQADLASAQSALGDATDWVGRAGDEAERLQREGERENVEPPDEADVRAATRDQQAAEAAAGAAQARVNDAEERLSAARQLAQDAQEMREEAARQCSQGIEEASDAGIQNRRWWEKAIDWVTDNWDTLVEACKLVVAVLGVVVMIIGGPLAWVVLAAAVIVLADTLIKYARGEAGLLDVAFAALDCIPGMKGITTAAGLAAGVRGLARAGLRGTARNMRDAAVRGRDMLVDGFQSAYTRVRSLIRSGGTDPVDLATGKMFLPQTDVTLPGVLPLRFTRRVEAGYRAGRWFGPSWSSTCDQRLEVDDEGVVFLSDDGMVLTYPPAEEPGRAVLPYQGPRWELARDAEGAYRLTQATSGVTRHFAAPDGRGVGRIVRMTDRHHNTLAFDYGLDGAPTAIRHSGGYHLVLSTDAGRITELRLVGAGEDGTDVTIKRYGYDEVGNLTEVANPGASPLRFTYDEHQRVTSWTDTNGLRYGYTYDERGRCVAEGGDAGDFALTFDYRETLEDWPGHSVTTLTDGRGAQTRYVVNDAFQIVAEISPGGGTTHTEYDANHQLVRHVDPLGNLTRFENNAQGRPVAVHYPDGRTTRYAYNEFGQPTEIRRHDGGLWRREYDDRGNRTAVIDAAGAITRYEYDDAGRLLAVQDVQGHRTTIEHNPAGLPVRITDPLGSCVVRRYDAFGRVNEVIDPLGAVTRMWWTVESRVARLQRPNGAEETWCYDAEGNCLSHVDAAGGVTRYEYGRFDLLSARVEPDGARYTFEHDPVTLQLTKVFNPQGLTWEYAYDLDGRLASETDFDGRLVAYRRDPAGRLVGRTTSLGQDIAFEHDEVGRVLRKDAAGVLTTYDYDAAGMMVRAASPDSEVLWTRDEVGRVVAETVNGRTLSYRYDTAGRRTERVTPGGSTTRHAYDAAGRLTVLGASGHTVEFGHDAAGHEISRLFGDSVTLVQEWEPTSGRLVQQVADGPRGRVAERSYTYRPDGAPIGIDDQGRGHLDLALDPVGRVVEISARDWHESYAYDEAGNQTAASWPSRRTEGTAQGERQYVGTRLVRAGGVHYEYDAAGRVVLRRRTRLSRKPDVWRYTWDAEDRLTSVTTPDGTLWRYTYDPLGRRTAKLRMAADGDSIVHRTLFTWDGSILTEQHTSAPDAPDVVITWDHQGLRPVAQTERLVDAATQEEIDDRFFAIATDLVGTPTELVDESGDVAWRGRATLWGVTSWNRDSAAHTPLRFPGQYHDQESGLHHNHYRYYDPETARYLSRDPLGLGPAPNPVAYVSNPLVWVDPLGLGPCHGVFEHGGNVHYLPLDDYGRATGVDAVLTRSMLNQGSGANSAIHPSGWNGQGVRYNEGRGHLLADRLGGNGDLEENLVTLTQDPTNTPIMRDQIEALVYDAVDAGQTVRYEVRAHYPGPGDIAPAGLSFHAVGDGGFRLDRYLENPAGMFGFGETEQL</sequence>
<dbReference type="Gene3D" id="3.40.570.10">
    <property type="entry name" value="Extracellular Endonuclease, subunit A"/>
    <property type="match status" value="1"/>
</dbReference>
<keyword evidence="4" id="KW-0472">Membrane</keyword>
<dbReference type="Pfam" id="PF13930">
    <property type="entry name" value="Endonuclea_NS_2"/>
    <property type="match status" value="1"/>
</dbReference>
<dbReference type="NCBIfam" id="TIGR03696">
    <property type="entry name" value="Rhs_assc_core"/>
    <property type="match status" value="1"/>
</dbReference>
<evidence type="ECO:0000256" key="3">
    <source>
        <dbReference type="SAM" id="MobiDB-lite"/>
    </source>
</evidence>
<organism evidence="8 9">
    <name type="scientific">Streptomyces chisholmiae</name>
    <dbReference type="NCBI Taxonomy" id="3075540"/>
    <lineage>
        <taxon>Bacteria</taxon>
        <taxon>Bacillati</taxon>
        <taxon>Actinomycetota</taxon>
        <taxon>Actinomycetes</taxon>
        <taxon>Kitasatosporales</taxon>
        <taxon>Streptomycetaceae</taxon>
        <taxon>Streptomyces</taxon>
    </lineage>
</organism>
<feature type="compositionally biased region" description="Basic and acidic residues" evidence="3">
    <location>
        <begin position="11"/>
        <end position="22"/>
    </location>
</feature>
<dbReference type="SUPFAM" id="SSF158414">
    <property type="entry name" value="HP0062-like"/>
    <property type="match status" value="1"/>
</dbReference>
<feature type="domain" description="Teneurin-like YD-shell" evidence="7">
    <location>
        <begin position="882"/>
        <end position="1016"/>
    </location>
</feature>
<feature type="domain" description="Type VII secretion system protein EssD-like" evidence="5">
    <location>
        <begin position="1401"/>
        <end position="1511"/>
    </location>
</feature>
<feature type="region of interest" description="Disordered" evidence="3">
    <location>
        <begin position="1"/>
        <end position="22"/>
    </location>
</feature>
<keyword evidence="9" id="KW-1185">Reference proteome</keyword>
<proteinExistence type="predicted"/>
<dbReference type="InterPro" id="IPR045351">
    <property type="entry name" value="DUF6531"/>
</dbReference>
<evidence type="ECO:0000259" key="5">
    <source>
        <dbReference type="Pfam" id="PF13930"/>
    </source>
</evidence>
<dbReference type="InterPro" id="IPR056823">
    <property type="entry name" value="TEN-like_YD-shell"/>
</dbReference>
<keyword evidence="1" id="KW-0677">Repeat</keyword>
<comment type="caution">
    <text evidence="8">The sequence shown here is derived from an EMBL/GenBank/DDBJ whole genome shotgun (WGS) entry which is preliminary data.</text>
</comment>
<evidence type="ECO:0000256" key="1">
    <source>
        <dbReference type="ARBA" id="ARBA00022737"/>
    </source>
</evidence>
<dbReference type="PANTHER" id="PTHR32305">
    <property type="match status" value="1"/>
</dbReference>
<evidence type="ECO:0000256" key="2">
    <source>
        <dbReference type="SAM" id="Coils"/>
    </source>
</evidence>
<dbReference type="Gene3D" id="1.10.287.1060">
    <property type="entry name" value="ESAT-6-like"/>
    <property type="match status" value="1"/>
</dbReference>
<keyword evidence="4" id="KW-0812">Transmembrane</keyword>
<dbReference type="InterPro" id="IPR044927">
    <property type="entry name" value="Endonuclea_NS_2"/>
</dbReference>
<feature type="domain" description="Teneurin-like YD-shell" evidence="7">
    <location>
        <begin position="548"/>
        <end position="724"/>
    </location>
</feature>
<accession>A0ABU2JRT1</accession>
<feature type="coiled-coil region" evidence="2">
    <location>
        <begin position="166"/>
        <end position="210"/>
    </location>
</feature>
<dbReference type="RefSeq" id="WP_311667763.1">
    <property type="nucleotide sequence ID" value="NZ_JAVREO010000008.1"/>
</dbReference>